<evidence type="ECO:0000256" key="11">
    <source>
        <dbReference type="ARBA" id="ARBA00023237"/>
    </source>
</evidence>
<evidence type="ECO:0000256" key="6">
    <source>
        <dbReference type="ARBA" id="ARBA00022729"/>
    </source>
</evidence>
<evidence type="ECO:0000259" key="16">
    <source>
        <dbReference type="Pfam" id="PF07715"/>
    </source>
</evidence>
<keyword evidence="18" id="KW-1185">Reference proteome</keyword>
<keyword evidence="9 13" id="KW-0798">TonB box</keyword>
<dbReference type="PROSITE" id="PS52016">
    <property type="entry name" value="TONB_DEPENDENT_REC_3"/>
    <property type="match status" value="1"/>
</dbReference>
<dbReference type="Gene3D" id="2.40.170.20">
    <property type="entry name" value="TonB-dependent receptor, beta-barrel domain"/>
    <property type="match status" value="1"/>
</dbReference>
<keyword evidence="8" id="KW-0406">Ion transport</keyword>
<dbReference type="InterPro" id="IPR039426">
    <property type="entry name" value="TonB-dep_rcpt-like"/>
</dbReference>
<dbReference type="PANTHER" id="PTHR32552:SF68">
    <property type="entry name" value="FERRICHROME OUTER MEMBRANE TRANSPORTER_PHAGE RECEPTOR"/>
    <property type="match status" value="1"/>
</dbReference>
<evidence type="ECO:0000256" key="10">
    <source>
        <dbReference type="ARBA" id="ARBA00023136"/>
    </source>
</evidence>
<evidence type="ECO:0000256" key="2">
    <source>
        <dbReference type="ARBA" id="ARBA00022448"/>
    </source>
</evidence>
<dbReference type="CDD" id="cd01347">
    <property type="entry name" value="ligand_gated_channel"/>
    <property type="match status" value="1"/>
</dbReference>
<evidence type="ECO:0000256" key="13">
    <source>
        <dbReference type="RuleBase" id="RU003357"/>
    </source>
</evidence>
<comment type="caution">
    <text evidence="17">The sequence shown here is derived from an EMBL/GenBank/DDBJ whole genome shotgun (WGS) entry which is preliminary data.</text>
</comment>
<feature type="signal peptide" evidence="14">
    <location>
        <begin position="1"/>
        <end position="25"/>
    </location>
</feature>
<evidence type="ECO:0000313" key="17">
    <source>
        <dbReference type="EMBL" id="RAU84449.1"/>
    </source>
</evidence>
<dbReference type="InterPro" id="IPR037066">
    <property type="entry name" value="Plug_dom_sf"/>
</dbReference>
<dbReference type="Pfam" id="PF00593">
    <property type="entry name" value="TonB_dep_Rec_b-barrel"/>
    <property type="match status" value="1"/>
</dbReference>
<dbReference type="SUPFAM" id="SSF56935">
    <property type="entry name" value="Porins"/>
    <property type="match status" value="1"/>
</dbReference>
<dbReference type="OrthoDB" id="9782587at2"/>
<keyword evidence="17" id="KW-0675">Receptor</keyword>
<proteinExistence type="inferred from homology"/>
<dbReference type="PANTHER" id="PTHR32552">
    <property type="entry name" value="FERRICHROME IRON RECEPTOR-RELATED"/>
    <property type="match status" value="1"/>
</dbReference>
<evidence type="ECO:0000256" key="14">
    <source>
        <dbReference type="SAM" id="SignalP"/>
    </source>
</evidence>
<sequence length="766" mass="84306">MKPYLRFFFFSLLLSFFLLPGLTLAQTTINGQVLDARTKQPLEGVSITANSGEQSISSSQGQFTLSADEAERVTLTLLGYKSQQISLTNNRANLRILLQPEATRLQEVLVTGYENKRPLLETAGAISVINQSVLQRFDESSVVRAVNTVPGIRMDERAPASYRISIRGSSLRSPYGIRNVKLYFNGIPLTEANGTTSLNTLDAANIGSIEILKGPTASIYGAGTGGTILLESRRAAVGETQLQVGATTGSYGFRRYLASVSTGSAKSNVLVQYTRQQYDGYREQSAVDRHVLLVAPEFYVSPKHTIAASIIYSDLYYELPGGITKEQYDQNPRQARGGMFGSVAQNASMNQDGFNFGLKQEYTFNQSWQNTTSIYTLHRFRDHPFNTDYERNTNLELGGRTSFKYKTQLGSIATNYTFGGEVQRGLEAARTYDNIGGQPDSLRTDDEVTATTGFVFGQAELELPSNFILTLALSANDTKYEIDRLAQATSGAAYTYVKDFKTVLSPRVAVLKKLSDQISAHASISSGFSPPTEEEILTSDGELNEDLEAEKGVNYEAGVRGYTLNNRLSFDVVGFYFRLSETIVSQQQVSSVAVFRNAGATSQKGIETALSYTLFDDPEKALSLFKVLGSYTYNHFRFKDFTKGEADLAGNEITGVAPHTATAGLDLATKLGLYFNLTANYTSEIPLNDENTIYADSYFILGSRVGIRRNLGNHLNHLAFEVFGGADNLTDQTYSLGNDINAFGTRYYQPAPDRTYYGGLTLKYRL</sequence>
<evidence type="ECO:0000256" key="9">
    <source>
        <dbReference type="ARBA" id="ARBA00023077"/>
    </source>
</evidence>
<gene>
    <name evidence="17" type="ORF">DP923_05300</name>
</gene>
<dbReference type="Pfam" id="PF13715">
    <property type="entry name" value="CarbopepD_reg_2"/>
    <property type="match status" value="1"/>
</dbReference>
<feature type="domain" description="TonB-dependent receptor plug" evidence="16">
    <location>
        <begin position="119"/>
        <end position="226"/>
    </location>
</feature>
<keyword evidence="5 12" id="KW-0812">Transmembrane</keyword>
<reference evidence="17 18" key="2">
    <citation type="submission" date="2018-07" db="EMBL/GenBank/DDBJ databases">
        <title>Pontibacter sp. 2b14 genomic sequence and assembly.</title>
        <authorList>
            <person name="Du Z.-J."/>
        </authorList>
    </citation>
    <scope>NUCLEOTIDE SEQUENCE [LARGE SCALE GENOMIC DNA]</scope>
    <source>
        <strain evidence="17 18">2b14</strain>
    </source>
</reference>
<dbReference type="InterPro" id="IPR008969">
    <property type="entry name" value="CarboxyPept-like_regulatory"/>
</dbReference>
<feature type="domain" description="TonB-dependent receptor-like beta-barrel" evidence="15">
    <location>
        <begin position="341"/>
        <end position="729"/>
    </location>
</feature>
<keyword evidence="7" id="KW-0408">Iron</keyword>
<dbReference type="AlphaFoldDB" id="A0A364RJH4"/>
<evidence type="ECO:0000313" key="18">
    <source>
        <dbReference type="Proteomes" id="UP000251692"/>
    </source>
</evidence>
<feature type="chain" id="PRO_5016784112" evidence="14">
    <location>
        <begin position="26"/>
        <end position="766"/>
    </location>
</feature>
<dbReference type="EMBL" id="QMDV01000001">
    <property type="protein sequence ID" value="RAU84449.1"/>
    <property type="molecule type" value="Genomic_DNA"/>
</dbReference>
<keyword evidence="4" id="KW-0410">Iron transport</keyword>
<dbReference type="Gene3D" id="2.170.130.10">
    <property type="entry name" value="TonB-dependent receptor, plug domain"/>
    <property type="match status" value="1"/>
</dbReference>
<keyword evidence="10 12" id="KW-0472">Membrane</keyword>
<keyword evidence="11 12" id="KW-0998">Cell outer membrane</keyword>
<keyword evidence="3 12" id="KW-1134">Transmembrane beta strand</keyword>
<evidence type="ECO:0000256" key="5">
    <source>
        <dbReference type="ARBA" id="ARBA00022692"/>
    </source>
</evidence>
<evidence type="ECO:0000259" key="15">
    <source>
        <dbReference type="Pfam" id="PF00593"/>
    </source>
</evidence>
<organism evidence="17 18">
    <name type="scientific">Pontibacter arcticus</name>
    <dbReference type="NCBI Taxonomy" id="2080288"/>
    <lineage>
        <taxon>Bacteria</taxon>
        <taxon>Pseudomonadati</taxon>
        <taxon>Bacteroidota</taxon>
        <taxon>Cytophagia</taxon>
        <taxon>Cytophagales</taxon>
        <taxon>Hymenobacteraceae</taxon>
        <taxon>Pontibacter</taxon>
    </lineage>
</organism>
<evidence type="ECO:0000256" key="7">
    <source>
        <dbReference type="ARBA" id="ARBA00023004"/>
    </source>
</evidence>
<dbReference type="RefSeq" id="WP_112304730.1">
    <property type="nucleotide sequence ID" value="NZ_QMDV01000001.1"/>
</dbReference>
<dbReference type="InterPro" id="IPR012910">
    <property type="entry name" value="Plug_dom"/>
</dbReference>
<evidence type="ECO:0000256" key="4">
    <source>
        <dbReference type="ARBA" id="ARBA00022496"/>
    </source>
</evidence>
<accession>A0A364RJH4</accession>
<dbReference type="InterPro" id="IPR036942">
    <property type="entry name" value="Beta-barrel_TonB_sf"/>
</dbReference>
<dbReference type="InterPro" id="IPR000531">
    <property type="entry name" value="Beta-barrel_TonB"/>
</dbReference>
<dbReference type="GO" id="GO:0009279">
    <property type="term" value="C:cell outer membrane"/>
    <property type="evidence" value="ECO:0007669"/>
    <property type="project" value="UniProtKB-SubCell"/>
</dbReference>
<evidence type="ECO:0000256" key="8">
    <source>
        <dbReference type="ARBA" id="ARBA00023065"/>
    </source>
</evidence>
<dbReference type="Proteomes" id="UP000251692">
    <property type="component" value="Unassembled WGS sequence"/>
</dbReference>
<dbReference type="Pfam" id="PF07715">
    <property type="entry name" value="Plug"/>
    <property type="match status" value="1"/>
</dbReference>
<comment type="subcellular location">
    <subcellularLocation>
        <location evidence="1 12">Cell outer membrane</location>
        <topology evidence="1 12">Multi-pass membrane protein</topology>
    </subcellularLocation>
</comment>
<comment type="similarity">
    <text evidence="12 13">Belongs to the TonB-dependent receptor family.</text>
</comment>
<keyword evidence="2 12" id="KW-0813">Transport</keyword>
<dbReference type="Gene3D" id="2.60.40.1120">
    <property type="entry name" value="Carboxypeptidase-like, regulatory domain"/>
    <property type="match status" value="1"/>
</dbReference>
<evidence type="ECO:0000256" key="12">
    <source>
        <dbReference type="PROSITE-ProRule" id="PRU01360"/>
    </source>
</evidence>
<keyword evidence="6 14" id="KW-0732">Signal</keyword>
<evidence type="ECO:0000256" key="3">
    <source>
        <dbReference type="ARBA" id="ARBA00022452"/>
    </source>
</evidence>
<name>A0A364RJH4_9BACT</name>
<reference evidence="17 18" key="1">
    <citation type="submission" date="2018-06" db="EMBL/GenBank/DDBJ databases">
        <authorList>
            <person name="Liu Z.-W."/>
        </authorList>
    </citation>
    <scope>NUCLEOTIDE SEQUENCE [LARGE SCALE GENOMIC DNA]</scope>
    <source>
        <strain evidence="17 18">2b14</strain>
    </source>
</reference>
<evidence type="ECO:0000256" key="1">
    <source>
        <dbReference type="ARBA" id="ARBA00004571"/>
    </source>
</evidence>
<dbReference type="SUPFAM" id="SSF49464">
    <property type="entry name" value="Carboxypeptidase regulatory domain-like"/>
    <property type="match status" value="1"/>
</dbReference>
<dbReference type="GO" id="GO:0015344">
    <property type="term" value="F:siderophore uptake transmembrane transporter activity"/>
    <property type="evidence" value="ECO:0007669"/>
    <property type="project" value="TreeGrafter"/>
</dbReference>
<protein>
    <submittedName>
        <fullName evidence="17">TonB-dependent receptor</fullName>
    </submittedName>
</protein>